<protein>
    <submittedName>
        <fullName evidence="2">Uncharacterized protein</fullName>
    </submittedName>
</protein>
<keyword evidence="3" id="KW-1185">Reference proteome</keyword>
<evidence type="ECO:0000256" key="1">
    <source>
        <dbReference type="SAM" id="Phobius"/>
    </source>
</evidence>
<name>A0ABZ0Z0K0_9CAUD</name>
<evidence type="ECO:0000313" key="3">
    <source>
        <dbReference type="Proteomes" id="UP001348805"/>
    </source>
</evidence>
<dbReference type="Proteomes" id="UP001348805">
    <property type="component" value="Segment"/>
</dbReference>
<keyword evidence="1" id="KW-0812">Transmembrane</keyword>
<keyword evidence="1" id="KW-0472">Membrane</keyword>
<dbReference type="EMBL" id="OR769219">
    <property type="protein sequence ID" value="WQJ51646.1"/>
    <property type="molecule type" value="Genomic_DNA"/>
</dbReference>
<sequence length="110" mass="12748">MVIHKAEKCNINNVSENKIHDDTSGYNNIIIFFIIIVITAVVYAITVYPAACSRESVITNKDTETKFKMILRDKYIDDVFLENVSQNSWNSLDVYDSNMKSHKIIWKEVK</sequence>
<feature type="transmembrane region" description="Helical" evidence="1">
    <location>
        <begin position="29"/>
        <end position="51"/>
    </location>
</feature>
<reference evidence="2 3" key="1">
    <citation type="submission" date="2023-11" db="EMBL/GenBank/DDBJ databases">
        <authorList>
            <person name="Cook R."/>
            <person name="Crisci M."/>
            <person name="Pye H."/>
            <person name="Adriaenssens E."/>
            <person name="Santini J."/>
        </authorList>
    </citation>
    <scope>NUCLEOTIDE SEQUENCE [LARGE SCALE GENOMIC DNA]</scope>
    <source>
        <strain evidence="2">Lak_Megaphage_RVC_AP3_GC26</strain>
    </source>
</reference>
<keyword evidence="1" id="KW-1133">Transmembrane helix</keyword>
<organism evidence="2 3">
    <name type="scientific">phage Lak_Megaphage_RVC_AP3_GC26</name>
    <dbReference type="NCBI Taxonomy" id="3109225"/>
    <lineage>
        <taxon>Viruses</taxon>
        <taxon>Duplodnaviria</taxon>
        <taxon>Heunggongvirae</taxon>
        <taxon>Uroviricota</taxon>
        <taxon>Caudoviricetes</taxon>
        <taxon>Caudoviricetes code 15 clade</taxon>
    </lineage>
</organism>
<accession>A0ABZ0Z0K0</accession>
<evidence type="ECO:0000313" key="2">
    <source>
        <dbReference type="EMBL" id="WQJ51646.1"/>
    </source>
</evidence>
<proteinExistence type="predicted"/>